<gene>
    <name evidence="12" type="ORF">H8D96_19545</name>
</gene>
<feature type="domain" description="Response regulatory" evidence="11">
    <location>
        <begin position="255"/>
        <end position="370"/>
    </location>
</feature>
<keyword evidence="6" id="KW-0418">Kinase</keyword>
<dbReference type="Gene3D" id="3.40.50.2300">
    <property type="match status" value="1"/>
</dbReference>
<keyword evidence="8" id="KW-0902">Two-component regulatory system</keyword>
<dbReference type="Gene3D" id="3.30.565.10">
    <property type="entry name" value="Histidine kinase-like ATPase, C-terminal domain"/>
    <property type="match status" value="1"/>
</dbReference>
<dbReference type="InterPro" id="IPR036890">
    <property type="entry name" value="HATPase_C_sf"/>
</dbReference>
<keyword evidence="3 9" id="KW-0597">Phosphoprotein</keyword>
<dbReference type="PANTHER" id="PTHR43065">
    <property type="entry name" value="SENSOR HISTIDINE KINASE"/>
    <property type="match status" value="1"/>
</dbReference>
<dbReference type="Pfam" id="PF02518">
    <property type="entry name" value="HATPase_c"/>
    <property type="match status" value="1"/>
</dbReference>
<feature type="non-terminal residue" evidence="12">
    <location>
        <position position="1"/>
    </location>
</feature>
<dbReference type="SMART" id="SM00387">
    <property type="entry name" value="HATPase_c"/>
    <property type="match status" value="1"/>
</dbReference>
<dbReference type="PROSITE" id="PS50110">
    <property type="entry name" value="RESPONSE_REGULATORY"/>
    <property type="match status" value="1"/>
</dbReference>
<dbReference type="EMBL" id="JACNIG010000384">
    <property type="protein sequence ID" value="MBC8434108.1"/>
    <property type="molecule type" value="Genomic_DNA"/>
</dbReference>
<keyword evidence="4" id="KW-0808">Transferase</keyword>
<dbReference type="SMART" id="SM00388">
    <property type="entry name" value="HisKA"/>
    <property type="match status" value="1"/>
</dbReference>
<dbReference type="InterPro" id="IPR005467">
    <property type="entry name" value="His_kinase_dom"/>
</dbReference>
<evidence type="ECO:0000256" key="9">
    <source>
        <dbReference type="PROSITE-ProRule" id="PRU00169"/>
    </source>
</evidence>
<protein>
    <recommendedName>
        <fullName evidence="2">histidine kinase</fullName>
        <ecNumber evidence="2">2.7.13.3</ecNumber>
    </recommendedName>
</protein>
<evidence type="ECO:0000256" key="3">
    <source>
        <dbReference type="ARBA" id="ARBA00022553"/>
    </source>
</evidence>
<dbReference type="GO" id="GO:0005524">
    <property type="term" value="F:ATP binding"/>
    <property type="evidence" value="ECO:0007669"/>
    <property type="project" value="UniProtKB-KW"/>
</dbReference>
<dbReference type="InterPro" id="IPR003594">
    <property type="entry name" value="HATPase_dom"/>
</dbReference>
<dbReference type="AlphaFoldDB" id="A0A8J6TRK9"/>
<dbReference type="InterPro" id="IPR004358">
    <property type="entry name" value="Sig_transdc_His_kin-like_C"/>
</dbReference>
<feature type="modified residue" description="4-aspartylphosphate" evidence="9">
    <location>
        <position position="304"/>
    </location>
</feature>
<dbReference type="InterPro" id="IPR036097">
    <property type="entry name" value="HisK_dim/P_sf"/>
</dbReference>
<evidence type="ECO:0000256" key="1">
    <source>
        <dbReference type="ARBA" id="ARBA00000085"/>
    </source>
</evidence>
<organism evidence="12 13">
    <name type="scientific">Candidatus Desulfatibia vada</name>
    <dbReference type="NCBI Taxonomy" id="2841696"/>
    <lineage>
        <taxon>Bacteria</taxon>
        <taxon>Pseudomonadati</taxon>
        <taxon>Thermodesulfobacteriota</taxon>
        <taxon>Desulfobacteria</taxon>
        <taxon>Desulfobacterales</taxon>
        <taxon>Desulfobacterales incertae sedis</taxon>
        <taxon>Candidatus Desulfatibia</taxon>
    </lineage>
</organism>
<evidence type="ECO:0000256" key="2">
    <source>
        <dbReference type="ARBA" id="ARBA00012438"/>
    </source>
</evidence>
<dbReference type="Proteomes" id="UP000605201">
    <property type="component" value="Unassembled WGS sequence"/>
</dbReference>
<evidence type="ECO:0000259" key="10">
    <source>
        <dbReference type="PROSITE" id="PS50109"/>
    </source>
</evidence>
<dbReference type="PRINTS" id="PR00344">
    <property type="entry name" value="BCTRLSENSOR"/>
</dbReference>
<dbReference type="SMART" id="SM00448">
    <property type="entry name" value="REC"/>
    <property type="match status" value="1"/>
</dbReference>
<sequence length="372" mass="40681">IGTLAGGVAHDLNNILSGIVSYPELILMDLPKDSPLRKPILTIQKSGEKAAVIVQDLLTLARRGVSITDVLNLNHIISEQLKSPEFEKLISFYPDVKAKTDLEKDLLNIKGSAAHLSKSVMNILSNAAEAMPGGGTVLISTENLYLDRPIKGYNHVESGEYVTVTFSDTGMGIPEEDAKRIFEPFYTKKVMGRSGTGLGMAVVWGTVKDHKGYIDIQSMVGKGTTFTLYFPVTREEIAKDESLLPIVDYMGKGELILVVDDVEEQREIATGMLRKLGYSVTSVSSGEEAVEYLKTDSADLIVLDMIMDPGINGRETYERIISLYPNQKAIIASGFSETDDVKAAQKLGAGQYIKKPYTLEKIGIAVKDELKK</sequence>
<proteinExistence type="predicted"/>
<dbReference type="Pfam" id="PF00512">
    <property type="entry name" value="HisKA"/>
    <property type="match status" value="1"/>
</dbReference>
<dbReference type="SUPFAM" id="SSF52172">
    <property type="entry name" value="CheY-like"/>
    <property type="match status" value="1"/>
</dbReference>
<dbReference type="InterPro" id="IPR011006">
    <property type="entry name" value="CheY-like_superfamily"/>
</dbReference>
<accession>A0A8J6TRK9</accession>
<dbReference type="SUPFAM" id="SSF55874">
    <property type="entry name" value="ATPase domain of HSP90 chaperone/DNA topoisomerase II/histidine kinase"/>
    <property type="match status" value="1"/>
</dbReference>
<evidence type="ECO:0000256" key="4">
    <source>
        <dbReference type="ARBA" id="ARBA00022679"/>
    </source>
</evidence>
<reference evidence="12 13" key="1">
    <citation type="submission" date="2020-08" db="EMBL/GenBank/DDBJ databases">
        <title>Bridging the membrane lipid divide: bacteria of the FCB group superphylum have the potential to synthesize archaeal ether lipids.</title>
        <authorList>
            <person name="Villanueva L."/>
            <person name="Von Meijenfeldt F.A.B."/>
            <person name="Westbye A.B."/>
            <person name="Yadav S."/>
            <person name="Hopmans E.C."/>
            <person name="Dutilh B.E."/>
            <person name="Sinninghe Damste J.S."/>
        </authorList>
    </citation>
    <scope>NUCLEOTIDE SEQUENCE [LARGE SCALE GENOMIC DNA]</scope>
    <source>
        <strain evidence="12">NIOZ-UU17</strain>
    </source>
</reference>
<comment type="catalytic activity">
    <reaction evidence="1">
        <text>ATP + protein L-histidine = ADP + protein N-phospho-L-histidine.</text>
        <dbReference type="EC" id="2.7.13.3"/>
    </reaction>
</comment>
<evidence type="ECO:0000256" key="7">
    <source>
        <dbReference type="ARBA" id="ARBA00022840"/>
    </source>
</evidence>
<dbReference type="PANTHER" id="PTHR43065:SF46">
    <property type="entry name" value="C4-DICARBOXYLATE TRANSPORT SENSOR PROTEIN DCTB"/>
    <property type="match status" value="1"/>
</dbReference>
<name>A0A8J6TRK9_9BACT</name>
<feature type="domain" description="Histidine kinase" evidence="10">
    <location>
        <begin position="7"/>
        <end position="234"/>
    </location>
</feature>
<comment type="caution">
    <text evidence="12">The sequence shown here is derived from an EMBL/GenBank/DDBJ whole genome shotgun (WGS) entry which is preliminary data.</text>
</comment>
<evidence type="ECO:0000259" key="11">
    <source>
        <dbReference type="PROSITE" id="PS50110"/>
    </source>
</evidence>
<dbReference type="PROSITE" id="PS50109">
    <property type="entry name" value="HIS_KIN"/>
    <property type="match status" value="1"/>
</dbReference>
<dbReference type="SUPFAM" id="SSF47384">
    <property type="entry name" value="Homodimeric domain of signal transducing histidine kinase"/>
    <property type="match status" value="1"/>
</dbReference>
<dbReference type="GO" id="GO:0000155">
    <property type="term" value="F:phosphorelay sensor kinase activity"/>
    <property type="evidence" value="ECO:0007669"/>
    <property type="project" value="InterPro"/>
</dbReference>
<evidence type="ECO:0000256" key="8">
    <source>
        <dbReference type="ARBA" id="ARBA00023012"/>
    </source>
</evidence>
<dbReference type="InterPro" id="IPR001789">
    <property type="entry name" value="Sig_transdc_resp-reg_receiver"/>
</dbReference>
<dbReference type="Gene3D" id="1.10.287.130">
    <property type="match status" value="1"/>
</dbReference>
<keyword evidence="5" id="KW-0547">Nucleotide-binding</keyword>
<evidence type="ECO:0000256" key="5">
    <source>
        <dbReference type="ARBA" id="ARBA00022741"/>
    </source>
</evidence>
<keyword evidence="7" id="KW-0067">ATP-binding</keyword>
<dbReference type="EC" id="2.7.13.3" evidence="2"/>
<evidence type="ECO:0000256" key="6">
    <source>
        <dbReference type="ARBA" id="ARBA00022777"/>
    </source>
</evidence>
<dbReference type="CDD" id="cd00156">
    <property type="entry name" value="REC"/>
    <property type="match status" value="1"/>
</dbReference>
<evidence type="ECO:0000313" key="13">
    <source>
        <dbReference type="Proteomes" id="UP000605201"/>
    </source>
</evidence>
<dbReference type="CDD" id="cd00082">
    <property type="entry name" value="HisKA"/>
    <property type="match status" value="1"/>
</dbReference>
<dbReference type="Pfam" id="PF00072">
    <property type="entry name" value="Response_reg"/>
    <property type="match status" value="1"/>
</dbReference>
<dbReference type="InterPro" id="IPR003661">
    <property type="entry name" value="HisK_dim/P_dom"/>
</dbReference>
<evidence type="ECO:0000313" key="12">
    <source>
        <dbReference type="EMBL" id="MBC8434108.1"/>
    </source>
</evidence>